<evidence type="ECO:0000313" key="2">
    <source>
        <dbReference type="Proteomes" id="UP000032160"/>
    </source>
</evidence>
<reference evidence="1 2" key="1">
    <citation type="journal article" date="2014" name="Front. Genet.">
        <title>Genome and metabolic network of "Candidatus Phaeomarinobacter ectocarpi" Ec32, a new candidate genus of Alphaproteobacteria frequently associated with brown algae.</title>
        <authorList>
            <person name="Dittami S.M."/>
            <person name="Barbeyron T."/>
            <person name="Boyen C."/>
            <person name="Cambefort J."/>
            <person name="Collet G."/>
            <person name="Delage L."/>
            <person name="Gobet A."/>
            <person name="Groisillier A."/>
            <person name="Leblanc C."/>
            <person name="Michel G."/>
            <person name="Scornet D."/>
            <person name="Siegel A."/>
            <person name="Tapia J.E."/>
            <person name="Tonon T."/>
        </authorList>
    </citation>
    <scope>NUCLEOTIDE SEQUENCE [LARGE SCALE GENOMIC DNA]</scope>
    <source>
        <strain evidence="1 2">Ec32</strain>
    </source>
</reference>
<dbReference type="EMBL" id="HG966617">
    <property type="protein sequence ID" value="CDO60101.1"/>
    <property type="molecule type" value="Genomic_DNA"/>
</dbReference>
<evidence type="ECO:0008006" key="3">
    <source>
        <dbReference type="Google" id="ProtNLM"/>
    </source>
</evidence>
<name>X5MNG2_9HYPH</name>
<dbReference type="KEGG" id="pect:BN1012_Phect1888"/>
<dbReference type="STRING" id="1458461.BN1012_Phect1888"/>
<dbReference type="PANTHER" id="PTHR39456:SF1">
    <property type="entry name" value="METAL-DEPENDENT HYDROLASE"/>
    <property type="match status" value="1"/>
</dbReference>
<gene>
    <name evidence="1" type="ORF">BN1012_Phect1888</name>
</gene>
<dbReference type="Pfam" id="PF10118">
    <property type="entry name" value="Metal_hydrol"/>
    <property type="match status" value="1"/>
</dbReference>
<dbReference type="OrthoDB" id="4760165at2"/>
<sequence>MDTIVQDETSHGAAPEGRIRGVRKLKFSFPIEQGAHWNKKRPEFSQIVNAASLAMPYLEPYLIRTMAKARPLVDDPALVKELNGYVAQETTHYRQHKMFNDTVAACGYESVAPFEDVLKRDYANFGEKRSLKFNMAYAEGFESMALAIGHMLVEDREHLFGDADPAVSSLVLWHFVEEIEHKEATFDVFHAIGGGYFWRIYGLLFATAHIMYRIGQGYRALLKEDGLWRNWHSRWQLAKDLGRIFRILTPKMLRILKPSYHPSKVADPDWVKAWWDLYGAHPVTMGEQLGKLDTTRLEEPEPALIAA</sequence>
<keyword evidence="2" id="KW-1185">Reference proteome</keyword>
<dbReference type="AlphaFoldDB" id="X5MNG2"/>
<protein>
    <recommendedName>
        <fullName evidence="3">Metal-dependent hydrolase</fullName>
    </recommendedName>
</protein>
<proteinExistence type="predicted"/>
<dbReference type="RefSeq" id="WP_043948228.1">
    <property type="nucleotide sequence ID" value="NZ_HG966617.1"/>
</dbReference>
<evidence type="ECO:0000313" key="1">
    <source>
        <dbReference type="EMBL" id="CDO60101.1"/>
    </source>
</evidence>
<accession>X5MNG2</accession>
<dbReference type="Proteomes" id="UP000032160">
    <property type="component" value="Chromosome I"/>
</dbReference>
<dbReference type="HOGENOM" id="CLU_051636_0_0_5"/>
<organism evidence="1 2">
    <name type="scientific">Candidatus Phaeomarinibacter ectocarpi</name>
    <dbReference type="NCBI Taxonomy" id="1458461"/>
    <lineage>
        <taxon>Bacteria</taxon>
        <taxon>Pseudomonadati</taxon>
        <taxon>Pseudomonadota</taxon>
        <taxon>Alphaproteobacteria</taxon>
        <taxon>Hyphomicrobiales</taxon>
        <taxon>Parvibaculaceae</taxon>
        <taxon>Candidatus Phaeomarinibacter</taxon>
    </lineage>
</organism>
<dbReference type="PANTHER" id="PTHR39456">
    <property type="entry name" value="METAL-DEPENDENT HYDROLASE"/>
    <property type="match status" value="1"/>
</dbReference>
<dbReference type="InterPro" id="IPR016516">
    <property type="entry name" value="UCP07580"/>
</dbReference>